<dbReference type="Pfam" id="PF18478">
    <property type="entry name" value="PIN_10"/>
    <property type="match status" value="1"/>
</dbReference>
<evidence type="ECO:0000313" key="3">
    <source>
        <dbReference type="Proteomes" id="UP000197446"/>
    </source>
</evidence>
<name>A0A254NCR4_9BURK</name>
<dbReference type="EMBL" id="NISI01000001">
    <property type="protein sequence ID" value="OWR05746.1"/>
    <property type="molecule type" value="Genomic_DNA"/>
</dbReference>
<comment type="caution">
    <text evidence="2">The sequence shown here is derived from an EMBL/GenBank/DDBJ whole genome shotgun (WGS) entry which is preliminary data.</text>
</comment>
<organism evidence="2 3">
    <name type="scientific">Roseateles puraquae</name>
    <dbReference type="NCBI Taxonomy" id="431059"/>
    <lineage>
        <taxon>Bacteria</taxon>
        <taxon>Pseudomonadati</taxon>
        <taxon>Pseudomonadota</taxon>
        <taxon>Betaproteobacteria</taxon>
        <taxon>Burkholderiales</taxon>
        <taxon>Sphaerotilaceae</taxon>
        <taxon>Roseateles</taxon>
    </lineage>
</organism>
<gene>
    <name evidence="2" type="ORF">CDO81_04665</name>
</gene>
<dbReference type="Proteomes" id="UP000197446">
    <property type="component" value="Unassembled WGS sequence"/>
</dbReference>
<feature type="domain" description="VapC45 PIN like" evidence="1">
    <location>
        <begin position="1"/>
        <end position="88"/>
    </location>
</feature>
<protein>
    <recommendedName>
        <fullName evidence="1">VapC45 PIN like domain-containing protein</fullName>
    </recommendedName>
</protein>
<reference evidence="2 3" key="1">
    <citation type="journal article" date="2007" name="Int. J. Syst. Evol. Microbiol.">
        <title>Description of Pelomonas aquatica sp. nov. and Pelomonas puraquae sp. nov., isolated from industrial and haemodialysis water.</title>
        <authorList>
            <person name="Gomila M."/>
            <person name="Bowien B."/>
            <person name="Falsen E."/>
            <person name="Moore E.R."/>
            <person name="Lalucat J."/>
        </authorList>
    </citation>
    <scope>NUCLEOTIDE SEQUENCE [LARGE SCALE GENOMIC DNA]</scope>
    <source>
        <strain evidence="2 3">CCUG 52769</strain>
    </source>
</reference>
<evidence type="ECO:0000259" key="1">
    <source>
        <dbReference type="Pfam" id="PF18478"/>
    </source>
</evidence>
<sequence>MNFFLDANLPPCWAGCLSACSGSQYPTEVGRVVHLRERFAPSTPDTEWLHALARERDWCVISCDGFRKRNGAERKAIRDNGLSVFVLQNSWANYPYWEKTSQLLRWWPRIVEQAVAVEGIAMEVPWKVSGRFRQL</sequence>
<dbReference type="InterPro" id="IPR041375">
    <property type="entry name" value="VapC45_PIN-like"/>
</dbReference>
<dbReference type="OrthoDB" id="6956264at2"/>
<dbReference type="RefSeq" id="WP_088481951.1">
    <property type="nucleotide sequence ID" value="NZ_NISI01000001.1"/>
</dbReference>
<evidence type="ECO:0000313" key="2">
    <source>
        <dbReference type="EMBL" id="OWR05746.1"/>
    </source>
</evidence>
<dbReference type="AlphaFoldDB" id="A0A254NCR4"/>
<accession>A0A254NCR4</accession>
<proteinExistence type="predicted"/>
<keyword evidence="3" id="KW-1185">Reference proteome</keyword>